<name>A0A5B8VXZ4_9SPHI</name>
<dbReference type="PROSITE" id="PS51257">
    <property type="entry name" value="PROKAR_LIPOPROTEIN"/>
    <property type="match status" value="1"/>
</dbReference>
<keyword evidence="1" id="KW-0732">Signal</keyword>
<feature type="chain" id="PRO_5022996737" evidence="1">
    <location>
        <begin position="27"/>
        <end position="155"/>
    </location>
</feature>
<sequence>MKTKLTLIKTLGLLAVVLAFTFSACKKDAGGNIDITGKWAILQFQGIQQYEFKNGNQFQYDIIATDSVTKKIIGYRFRVTGKYSIKNDSLMMFDQVNYSNSKNSYGPVTELIPVSASKTVAYGLSVNSKKNKLSLYFTCPPNADCVPSPMVFSKQ</sequence>
<keyword evidence="3" id="KW-1185">Reference proteome</keyword>
<dbReference type="Proteomes" id="UP000321362">
    <property type="component" value="Chromosome"/>
</dbReference>
<accession>A0A5B8VXZ4</accession>
<gene>
    <name evidence="2" type="ORF">FSB76_09200</name>
</gene>
<evidence type="ECO:0000313" key="3">
    <source>
        <dbReference type="Proteomes" id="UP000321362"/>
    </source>
</evidence>
<dbReference type="KEGG" id="mgk:FSB76_09200"/>
<evidence type="ECO:0000313" key="2">
    <source>
        <dbReference type="EMBL" id="QEC76111.1"/>
    </source>
</evidence>
<dbReference type="EMBL" id="CP042437">
    <property type="protein sequence ID" value="QEC76111.1"/>
    <property type="molecule type" value="Genomic_DNA"/>
</dbReference>
<dbReference type="RefSeq" id="WP_147053292.1">
    <property type="nucleotide sequence ID" value="NZ_CP042437.1"/>
</dbReference>
<dbReference type="AlphaFoldDB" id="A0A5B8VXZ4"/>
<protein>
    <submittedName>
        <fullName evidence="2">Lipocalin family protein</fullName>
    </submittedName>
</protein>
<organism evidence="2 3">
    <name type="scientific">Mucilaginibacter ginsenosidivorax</name>
    <dbReference type="NCBI Taxonomy" id="862126"/>
    <lineage>
        <taxon>Bacteria</taxon>
        <taxon>Pseudomonadati</taxon>
        <taxon>Bacteroidota</taxon>
        <taxon>Sphingobacteriia</taxon>
        <taxon>Sphingobacteriales</taxon>
        <taxon>Sphingobacteriaceae</taxon>
        <taxon>Mucilaginibacter</taxon>
    </lineage>
</organism>
<proteinExistence type="predicted"/>
<feature type="signal peptide" evidence="1">
    <location>
        <begin position="1"/>
        <end position="26"/>
    </location>
</feature>
<reference evidence="2 3" key="1">
    <citation type="journal article" date="2013" name="J. Microbiol.">
        <title>Mucilaginibacter ginsenosidivorax sp. nov., with ginsenoside converting activity isolated from sediment.</title>
        <authorList>
            <person name="Kim J.K."/>
            <person name="Choi T.E."/>
            <person name="Liu Q.M."/>
            <person name="Park H.Y."/>
            <person name="Yi T.H."/>
            <person name="Yoon M.H."/>
            <person name="Kim S.C."/>
            <person name="Im W.T."/>
        </authorList>
    </citation>
    <scope>NUCLEOTIDE SEQUENCE [LARGE SCALE GENOMIC DNA]</scope>
    <source>
        <strain evidence="2 3">KHI28</strain>
    </source>
</reference>
<dbReference type="OrthoDB" id="795172at2"/>
<evidence type="ECO:0000256" key="1">
    <source>
        <dbReference type="SAM" id="SignalP"/>
    </source>
</evidence>